<feature type="domain" description="HTH cro/C1-type" evidence="2">
    <location>
        <begin position="23"/>
        <end position="77"/>
    </location>
</feature>
<dbReference type="SMART" id="SM00530">
    <property type="entry name" value="HTH_XRE"/>
    <property type="match status" value="1"/>
</dbReference>
<dbReference type="Pfam" id="PF13560">
    <property type="entry name" value="HTH_31"/>
    <property type="match status" value="1"/>
</dbReference>
<keyword evidence="1" id="KW-0238">DNA-binding</keyword>
<sequence>MSERSDVPGGSRPQALAGLGDRIRRLRAARGLDRAALAAKLDLDAEYLGTVESGAATPSLDVLAQVAAALDVGLSELFTDTRPGPAAVVLRGDEVPTVESGGMSMQVLTPRAVIPGLYAARYRISPTSTAVRPVRHEGHDWLYVLSGRLHVEFEQDETTLRAGDSVSFSSRVPHRLSAMGAEPAEFLAVGATLLETRSGLSEP</sequence>
<dbReference type="Gene3D" id="1.10.260.40">
    <property type="entry name" value="lambda repressor-like DNA-binding domains"/>
    <property type="match status" value="1"/>
</dbReference>
<comment type="caution">
    <text evidence="3">The sequence shown here is derived from an EMBL/GenBank/DDBJ whole genome shotgun (WGS) entry which is preliminary data.</text>
</comment>
<dbReference type="InterPro" id="IPR050807">
    <property type="entry name" value="TransReg_Diox_bact_type"/>
</dbReference>
<dbReference type="InterPro" id="IPR014710">
    <property type="entry name" value="RmlC-like_jellyroll"/>
</dbReference>
<keyword evidence="4" id="KW-1185">Reference proteome</keyword>
<dbReference type="InterPro" id="IPR010982">
    <property type="entry name" value="Lambda_DNA-bd_dom_sf"/>
</dbReference>
<dbReference type="RefSeq" id="WP_263250386.1">
    <property type="nucleotide sequence ID" value="NZ_BAABLT010000018.1"/>
</dbReference>
<dbReference type="SUPFAM" id="SSF47413">
    <property type="entry name" value="lambda repressor-like DNA-binding domains"/>
    <property type="match status" value="1"/>
</dbReference>
<dbReference type="PANTHER" id="PTHR46797">
    <property type="entry name" value="HTH-TYPE TRANSCRIPTIONAL REGULATOR"/>
    <property type="match status" value="1"/>
</dbReference>
<dbReference type="InterPro" id="IPR013096">
    <property type="entry name" value="Cupin_2"/>
</dbReference>
<evidence type="ECO:0000313" key="4">
    <source>
        <dbReference type="Proteomes" id="UP001597018"/>
    </source>
</evidence>
<reference evidence="4" key="1">
    <citation type="journal article" date="2019" name="Int. J. Syst. Evol. Microbiol.">
        <title>The Global Catalogue of Microorganisms (GCM) 10K type strain sequencing project: providing services to taxonomists for standard genome sequencing and annotation.</title>
        <authorList>
            <consortium name="The Broad Institute Genomics Platform"/>
            <consortium name="The Broad Institute Genome Sequencing Center for Infectious Disease"/>
            <person name="Wu L."/>
            <person name="Ma J."/>
        </authorList>
    </citation>
    <scope>NUCLEOTIDE SEQUENCE [LARGE SCALE GENOMIC DNA]</scope>
    <source>
        <strain evidence="4">CCUG 56401</strain>
    </source>
</reference>
<dbReference type="CDD" id="cd00093">
    <property type="entry name" value="HTH_XRE"/>
    <property type="match status" value="1"/>
</dbReference>
<dbReference type="PROSITE" id="PS50943">
    <property type="entry name" value="HTH_CROC1"/>
    <property type="match status" value="1"/>
</dbReference>
<dbReference type="Gene3D" id="2.60.120.10">
    <property type="entry name" value="Jelly Rolls"/>
    <property type="match status" value="1"/>
</dbReference>
<protein>
    <submittedName>
        <fullName evidence="3">Helix-turn-helix domain-containing protein</fullName>
    </submittedName>
</protein>
<dbReference type="PANTHER" id="PTHR46797:SF1">
    <property type="entry name" value="METHYLPHOSPHONATE SYNTHASE"/>
    <property type="match status" value="1"/>
</dbReference>
<evidence type="ECO:0000256" key="1">
    <source>
        <dbReference type="ARBA" id="ARBA00023125"/>
    </source>
</evidence>
<gene>
    <name evidence="3" type="ORF">ACFQ16_28095</name>
</gene>
<dbReference type="InterPro" id="IPR001387">
    <property type="entry name" value="Cro/C1-type_HTH"/>
</dbReference>
<evidence type="ECO:0000313" key="3">
    <source>
        <dbReference type="EMBL" id="MFD0923623.1"/>
    </source>
</evidence>
<dbReference type="Pfam" id="PF07883">
    <property type="entry name" value="Cupin_2"/>
    <property type="match status" value="1"/>
</dbReference>
<dbReference type="EMBL" id="JBHTIW010000038">
    <property type="protein sequence ID" value="MFD0923623.1"/>
    <property type="molecule type" value="Genomic_DNA"/>
</dbReference>
<accession>A0ABW3G0K9</accession>
<dbReference type="InterPro" id="IPR011051">
    <property type="entry name" value="RmlC_Cupin_sf"/>
</dbReference>
<organism evidence="3 4">
    <name type="scientific">Saccharopolyspora rosea</name>
    <dbReference type="NCBI Taxonomy" id="524884"/>
    <lineage>
        <taxon>Bacteria</taxon>
        <taxon>Bacillati</taxon>
        <taxon>Actinomycetota</taxon>
        <taxon>Actinomycetes</taxon>
        <taxon>Pseudonocardiales</taxon>
        <taxon>Pseudonocardiaceae</taxon>
        <taxon>Saccharopolyspora</taxon>
    </lineage>
</organism>
<name>A0ABW3G0K9_9PSEU</name>
<dbReference type="Proteomes" id="UP001597018">
    <property type="component" value="Unassembled WGS sequence"/>
</dbReference>
<evidence type="ECO:0000259" key="2">
    <source>
        <dbReference type="PROSITE" id="PS50943"/>
    </source>
</evidence>
<dbReference type="SUPFAM" id="SSF51182">
    <property type="entry name" value="RmlC-like cupins"/>
    <property type="match status" value="1"/>
</dbReference>
<dbReference type="CDD" id="cd02209">
    <property type="entry name" value="cupin_XRE_C"/>
    <property type="match status" value="1"/>
</dbReference>
<proteinExistence type="predicted"/>